<dbReference type="AlphaFoldDB" id="E1QH03"/>
<dbReference type="KEGG" id="dbr:Deba_1478"/>
<protein>
    <recommendedName>
        <fullName evidence="5">DUF4412 domain-containing protein</fullName>
    </recommendedName>
</protein>
<reference evidence="3 4" key="1">
    <citation type="journal article" date="2010" name="Stand. Genomic Sci.">
        <title>Complete genome sequence of Desulfarculus baarsii type strain (2st14).</title>
        <authorList>
            <person name="Sun H."/>
            <person name="Spring S."/>
            <person name="Lapidus A."/>
            <person name="Davenport K."/>
            <person name="Del Rio T.G."/>
            <person name="Tice H."/>
            <person name="Nolan M."/>
            <person name="Copeland A."/>
            <person name="Cheng J.F."/>
            <person name="Lucas S."/>
            <person name="Tapia R."/>
            <person name="Goodwin L."/>
            <person name="Pitluck S."/>
            <person name="Ivanova N."/>
            <person name="Pagani I."/>
            <person name="Mavromatis K."/>
            <person name="Ovchinnikova G."/>
            <person name="Pati A."/>
            <person name="Chen A."/>
            <person name="Palaniappan K."/>
            <person name="Hauser L."/>
            <person name="Chang Y.J."/>
            <person name="Jeffries C.D."/>
            <person name="Detter J.C."/>
            <person name="Han C."/>
            <person name="Rohde M."/>
            <person name="Brambilla E."/>
            <person name="Goker M."/>
            <person name="Woyke T."/>
            <person name="Bristow J."/>
            <person name="Eisen J.A."/>
            <person name="Markowitz V."/>
            <person name="Hugenholtz P."/>
            <person name="Kyrpides N.C."/>
            <person name="Klenk H.P."/>
            <person name="Land M."/>
        </authorList>
    </citation>
    <scope>NUCLEOTIDE SEQUENCE [LARGE SCALE GENOMIC DNA]</scope>
    <source>
        <strain evidence="4">ATCC 33931 / DSM 2075 / LMG 7858 / VKM B-1802 / 2st14</strain>
    </source>
</reference>
<dbReference type="EMBL" id="CP002085">
    <property type="protein sequence ID" value="ADK84846.1"/>
    <property type="molecule type" value="Genomic_DNA"/>
</dbReference>
<sequence>MKLNKIVAFFAFMTLALLPVAANAAKNPFVMPDPPFDTAKVQYKLGGAQKGAEVLYIDGKKRATHTDASMSMFGMSTAQKTIVITTPDKIVNIDLEKGEGTETGNMLTYMAQEYDKLSAAEQATVRKNAEKMGRNLMGMMPGGQIKTSKGTLMGKPVDIVSAMGITTYSWSGADVMLKTQGSLGPMQVDTQAVSLETNVAIPADAFAIPAGVKVTFDQQADDMQRTMAKNWINNLKDPNFGKNGGNAGMGAMFGAPTGQQGHGQPAPGAYGSSGEHGEQQGEPGADEAMEQGMKVLQGLFGN</sequence>
<dbReference type="eggNOG" id="ENOG5032XK0">
    <property type="taxonomic scope" value="Bacteria"/>
</dbReference>
<evidence type="ECO:0000313" key="3">
    <source>
        <dbReference type="EMBL" id="ADK84846.1"/>
    </source>
</evidence>
<feature type="compositionally biased region" description="Low complexity" evidence="1">
    <location>
        <begin position="249"/>
        <end position="273"/>
    </location>
</feature>
<dbReference type="Proteomes" id="UP000009047">
    <property type="component" value="Chromosome"/>
</dbReference>
<evidence type="ECO:0000256" key="2">
    <source>
        <dbReference type="SAM" id="SignalP"/>
    </source>
</evidence>
<feature type="region of interest" description="Disordered" evidence="1">
    <location>
        <begin position="246"/>
        <end position="286"/>
    </location>
</feature>
<gene>
    <name evidence="3" type="ordered locus">Deba_1478</name>
</gene>
<dbReference type="HOGENOM" id="CLU_920474_0_0_7"/>
<dbReference type="STRING" id="644282.Deba_1478"/>
<dbReference type="OrthoDB" id="5431629at2"/>
<accession>E1QH03</accession>
<keyword evidence="4" id="KW-1185">Reference proteome</keyword>
<evidence type="ECO:0000256" key="1">
    <source>
        <dbReference type="SAM" id="MobiDB-lite"/>
    </source>
</evidence>
<feature type="signal peptide" evidence="2">
    <location>
        <begin position="1"/>
        <end position="24"/>
    </location>
</feature>
<proteinExistence type="predicted"/>
<dbReference type="RefSeq" id="WP_013258299.1">
    <property type="nucleotide sequence ID" value="NC_014365.1"/>
</dbReference>
<feature type="chain" id="PRO_5003150381" description="DUF4412 domain-containing protein" evidence="2">
    <location>
        <begin position="25"/>
        <end position="302"/>
    </location>
</feature>
<organism evidence="3 4">
    <name type="scientific">Desulfarculus baarsii (strain ATCC 33931 / DSM 2075 / LMG 7858 / VKM B-1802 / 2st14)</name>
    <dbReference type="NCBI Taxonomy" id="644282"/>
    <lineage>
        <taxon>Bacteria</taxon>
        <taxon>Pseudomonadati</taxon>
        <taxon>Thermodesulfobacteriota</taxon>
        <taxon>Desulfarculia</taxon>
        <taxon>Desulfarculales</taxon>
        <taxon>Desulfarculaceae</taxon>
        <taxon>Desulfarculus</taxon>
    </lineage>
</organism>
<evidence type="ECO:0000313" key="4">
    <source>
        <dbReference type="Proteomes" id="UP000009047"/>
    </source>
</evidence>
<name>E1QH03_DESB2</name>
<keyword evidence="2" id="KW-0732">Signal</keyword>
<evidence type="ECO:0008006" key="5">
    <source>
        <dbReference type="Google" id="ProtNLM"/>
    </source>
</evidence>